<dbReference type="SUPFAM" id="SSF52540">
    <property type="entry name" value="P-loop containing nucleoside triphosphate hydrolases"/>
    <property type="match status" value="1"/>
</dbReference>
<dbReference type="PROSITE" id="PS51710">
    <property type="entry name" value="G_OBG"/>
    <property type="match status" value="1"/>
</dbReference>
<dbReference type="InterPro" id="IPR006073">
    <property type="entry name" value="GTP-bd"/>
</dbReference>
<keyword evidence="8" id="KW-0718">Serine biosynthesis</keyword>
<dbReference type="GO" id="GO:0047545">
    <property type="term" value="F:(S)-2-hydroxyglutarate dehydrogenase activity"/>
    <property type="evidence" value="ECO:0007669"/>
    <property type="project" value="UniProtKB-ARBA"/>
</dbReference>
<dbReference type="PROSITE" id="PS00065">
    <property type="entry name" value="D_2_HYDROXYACID_DH_1"/>
    <property type="match status" value="1"/>
</dbReference>
<reference evidence="12 13" key="1">
    <citation type="submission" date="2019-09" db="EMBL/GenBank/DDBJ databases">
        <authorList>
            <person name="Brejova B."/>
        </authorList>
    </citation>
    <scope>NUCLEOTIDE SEQUENCE [LARGE SCALE GENOMIC DNA]</scope>
</reference>
<gene>
    <name evidence="12" type="ORF">SAPINGB_P001741</name>
</gene>
<dbReference type="GO" id="GO:0004617">
    <property type="term" value="F:phosphoglycerate dehydrogenase activity"/>
    <property type="evidence" value="ECO:0007669"/>
    <property type="project" value="UniProtKB-EC"/>
</dbReference>
<dbReference type="GeneID" id="43580562"/>
<dbReference type="Gene3D" id="3.40.50.300">
    <property type="entry name" value="P-loop containing nucleotide triphosphate hydrolases"/>
    <property type="match status" value="1"/>
</dbReference>
<dbReference type="PROSITE" id="PS00670">
    <property type="entry name" value="D_2_HYDROXYACID_DH_2"/>
    <property type="match status" value="1"/>
</dbReference>
<dbReference type="InterPro" id="IPR006140">
    <property type="entry name" value="D-isomer_DH_NAD-bd"/>
</dbReference>
<evidence type="ECO:0000259" key="10">
    <source>
        <dbReference type="PROSITE" id="PS51671"/>
    </source>
</evidence>
<dbReference type="NCBIfam" id="NF008759">
    <property type="entry name" value="PRK11790.1"/>
    <property type="match status" value="1"/>
</dbReference>
<dbReference type="UniPathway" id="UPA00135">
    <property type="reaction ID" value="UER00196"/>
</dbReference>
<organism evidence="12 13">
    <name type="scientific">Magnusiomyces paraingens</name>
    <dbReference type="NCBI Taxonomy" id="2606893"/>
    <lineage>
        <taxon>Eukaryota</taxon>
        <taxon>Fungi</taxon>
        <taxon>Dikarya</taxon>
        <taxon>Ascomycota</taxon>
        <taxon>Saccharomycotina</taxon>
        <taxon>Dipodascomycetes</taxon>
        <taxon>Dipodascales</taxon>
        <taxon>Dipodascaceae</taxon>
        <taxon>Magnusiomyces</taxon>
    </lineage>
</organism>
<dbReference type="PANTHER" id="PTHR42789:SF1">
    <property type="entry name" value="D-ISOMER SPECIFIC 2-HYDROXYACID DEHYDROGENASE FAMILY PROTEIN (AFU_ORTHOLOGUE AFUA_6G10090)"/>
    <property type="match status" value="1"/>
</dbReference>
<dbReference type="Pfam" id="PF00389">
    <property type="entry name" value="2-Hacid_dh"/>
    <property type="match status" value="1"/>
</dbReference>
<evidence type="ECO:0000256" key="4">
    <source>
        <dbReference type="ARBA" id="ARBA00022605"/>
    </source>
</evidence>
<dbReference type="PROSITE" id="PS51671">
    <property type="entry name" value="ACT"/>
    <property type="match status" value="1"/>
</dbReference>
<evidence type="ECO:0000313" key="13">
    <source>
        <dbReference type="Proteomes" id="UP000398389"/>
    </source>
</evidence>
<dbReference type="InterPro" id="IPR002912">
    <property type="entry name" value="ACT_dom"/>
</dbReference>
<keyword evidence="7" id="KW-0520">NAD</keyword>
<dbReference type="InterPro" id="IPR031167">
    <property type="entry name" value="G_OBG"/>
</dbReference>
<dbReference type="Proteomes" id="UP000398389">
    <property type="component" value="Unassembled WGS sequence"/>
</dbReference>
<dbReference type="SUPFAM" id="SSF52283">
    <property type="entry name" value="Formate/glycerate dehydrogenase catalytic domain-like"/>
    <property type="match status" value="1"/>
</dbReference>
<dbReference type="CDD" id="cd04901">
    <property type="entry name" value="ACT_3PGDH"/>
    <property type="match status" value="1"/>
</dbReference>
<evidence type="ECO:0000256" key="2">
    <source>
        <dbReference type="ARBA" id="ARBA00005854"/>
    </source>
</evidence>
<dbReference type="InterPro" id="IPR027417">
    <property type="entry name" value="P-loop_NTPase"/>
</dbReference>
<sequence length="812" mass="88278">MPRDPLIGIVGKPSSGKSTTLNNAQAKTGAFPFTTIDPNKATGYLKVDCACSRFPDKVGTCKPNYGWCKDGKRYVPIMLLDVAGLVPGAHEGRGLGNKFLDDLRHADCLIHVVDVSGTTDAEGKATRGYSPIADIECGYGSTANLVARALKRIEQPIGPLEDWTMDDVFTVVKAFVAEKFPTVLSLNKIDHPDADKNISKILRKFPNAKVVLSSALTEVFLRKLQKQGYIKYEPGTEFVDTYEDLGAGCGLKPLDEKLKNQIEHIKDTVLYRFGSTGVMETLQASAEVLGLIPVFPVKNFSKLDFRECVLLKENTTAGSAARKIMGDVPISAIETYPGIKISETDEITSGHNDILSPINVVSTSPAQGSYVGSPSGSFGRRRLSYTGTREQKALKPFSTTDIKVLLLENVHQNAVEAFKSQGYQVEFYKSSLPEDELIEKIKDVHVVGIRSKTQLNEKVLKAAQNLIVIGCFCIGTNQVALDFAASKGIAVFNSPFSNSRSVAELVIAEIITLARQLGDRSIEMHAGTWNKVSARCYEIRGKTLGIVGYGHIGSQLSVLAEAMGMTVIYYDVITIMPLGSAKQVPTLEALLRQADFVTLHVPQLPETFKMISTAQFDVMKEGSYLINASRGHVVDIPALIAAKNSGKLAGAALDVYPNEPAKNGVGLFNDSLNDWASSLCQLSNIILTPHIGGSTSEAQASISIEVGDKLSRYVNEGSTNGAVNFPEVSLRSSPSDDSDKARVLYVHQNVPGVLKTVNEILSHHNIEKQYTESHGEIAYLMADVCNVSESGIKELYDQLEQTPFKITTRILY</sequence>
<comment type="pathway">
    <text evidence="1">Amino-acid biosynthesis; L-serine biosynthesis; L-serine from 3-phospho-D-glycerate: step 1/3.</text>
</comment>
<feature type="domain" description="ACT" evidence="10">
    <location>
        <begin position="742"/>
        <end position="812"/>
    </location>
</feature>
<evidence type="ECO:0000256" key="1">
    <source>
        <dbReference type="ARBA" id="ARBA00005216"/>
    </source>
</evidence>
<name>A0A5E8B7G2_9ASCO</name>
<dbReference type="InterPro" id="IPR045865">
    <property type="entry name" value="ACT-like_dom_sf"/>
</dbReference>
<evidence type="ECO:0000256" key="5">
    <source>
        <dbReference type="ARBA" id="ARBA00022741"/>
    </source>
</evidence>
<evidence type="ECO:0000256" key="3">
    <source>
        <dbReference type="ARBA" id="ARBA00013143"/>
    </source>
</evidence>
<comment type="catalytic activity">
    <reaction evidence="9">
        <text>(2R)-3-phosphoglycerate + NAD(+) = 3-phosphooxypyruvate + NADH + H(+)</text>
        <dbReference type="Rhea" id="RHEA:12641"/>
        <dbReference type="ChEBI" id="CHEBI:15378"/>
        <dbReference type="ChEBI" id="CHEBI:18110"/>
        <dbReference type="ChEBI" id="CHEBI:57540"/>
        <dbReference type="ChEBI" id="CHEBI:57945"/>
        <dbReference type="ChEBI" id="CHEBI:58272"/>
        <dbReference type="EC" id="1.1.1.95"/>
    </reaction>
</comment>
<proteinExistence type="inferred from homology"/>
<comment type="similarity">
    <text evidence="2">Belongs to the D-isomer specific 2-hydroxyacid dehydrogenase family.</text>
</comment>
<dbReference type="PRINTS" id="PR00326">
    <property type="entry name" value="GTP1OBG"/>
</dbReference>
<dbReference type="PROSITE" id="PS00671">
    <property type="entry name" value="D_2_HYDROXYACID_DH_3"/>
    <property type="match status" value="1"/>
</dbReference>
<dbReference type="SUPFAM" id="SSF55021">
    <property type="entry name" value="ACT-like"/>
    <property type="match status" value="1"/>
</dbReference>
<dbReference type="RefSeq" id="XP_031852353.1">
    <property type="nucleotide sequence ID" value="XM_031996462.1"/>
</dbReference>
<keyword evidence="13" id="KW-1185">Reference proteome</keyword>
<evidence type="ECO:0000313" key="12">
    <source>
        <dbReference type="EMBL" id="VVT47498.1"/>
    </source>
</evidence>
<evidence type="ECO:0000259" key="11">
    <source>
        <dbReference type="PROSITE" id="PS51710"/>
    </source>
</evidence>
<dbReference type="InterPro" id="IPR036291">
    <property type="entry name" value="NAD(P)-bd_dom_sf"/>
</dbReference>
<dbReference type="AlphaFoldDB" id="A0A5E8B7G2"/>
<keyword evidence="6" id="KW-0560">Oxidoreductase</keyword>
<evidence type="ECO:0000256" key="7">
    <source>
        <dbReference type="ARBA" id="ARBA00023027"/>
    </source>
</evidence>
<dbReference type="Gene3D" id="3.30.70.260">
    <property type="match status" value="1"/>
</dbReference>
<protein>
    <recommendedName>
        <fullName evidence="3">phosphoglycerate dehydrogenase</fullName>
        <ecNumber evidence="3">1.1.1.95</ecNumber>
    </recommendedName>
</protein>
<dbReference type="GO" id="GO:0051287">
    <property type="term" value="F:NAD binding"/>
    <property type="evidence" value="ECO:0007669"/>
    <property type="project" value="InterPro"/>
</dbReference>
<dbReference type="InterPro" id="IPR013646">
    <property type="entry name" value="YGR210-like_G4"/>
</dbReference>
<dbReference type="PANTHER" id="PTHR42789">
    <property type="entry name" value="D-ISOMER SPECIFIC 2-HYDROXYACID DEHYDROGENASE FAMILY PROTEIN (AFU_ORTHOLOGUE AFUA_6G10090)"/>
    <property type="match status" value="1"/>
</dbReference>
<evidence type="ECO:0000256" key="8">
    <source>
        <dbReference type="ARBA" id="ARBA00023299"/>
    </source>
</evidence>
<dbReference type="SUPFAM" id="SSF51735">
    <property type="entry name" value="NAD(P)-binding Rossmann-fold domains"/>
    <property type="match status" value="1"/>
</dbReference>
<accession>A0A5E8B7G2</accession>
<feature type="domain" description="OBG-type G" evidence="11">
    <location>
        <begin position="5"/>
        <end position="233"/>
    </location>
</feature>
<dbReference type="Pfam" id="PF01926">
    <property type="entry name" value="MMR_HSR1"/>
    <property type="match status" value="1"/>
</dbReference>
<dbReference type="Pfam" id="PF08438">
    <property type="entry name" value="YGR210-like_G4"/>
    <property type="match status" value="1"/>
</dbReference>
<dbReference type="InterPro" id="IPR029752">
    <property type="entry name" value="D-isomer_DH_CS1"/>
</dbReference>
<dbReference type="InterPro" id="IPR006139">
    <property type="entry name" value="D-isomer_2_OHA_DH_cat_dom"/>
</dbReference>
<keyword evidence="4" id="KW-0028">Amino-acid biosynthesis</keyword>
<dbReference type="InterPro" id="IPR029753">
    <property type="entry name" value="D-isomer_DH_CS"/>
</dbReference>
<dbReference type="GO" id="GO:0005525">
    <property type="term" value="F:GTP binding"/>
    <property type="evidence" value="ECO:0007669"/>
    <property type="project" value="InterPro"/>
</dbReference>
<dbReference type="OrthoDB" id="1621027at2759"/>
<evidence type="ECO:0000256" key="6">
    <source>
        <dbReference type="ARBA" id="ARBA00023002"/>
    </source>
</evidence>
<dbReference type="Gene3D" id="3.40.50.720">
    <property type="entry name" value="NAD(P)-binding Rossmann-like Domain"/>
    <property type="match status" value="2"/>
</dbReference>
<dbReference type="CDD" id="cd12176">
    <property type="entry name" value="PGDH_3"/>
    <property type="match status" value="1"/>
</dbReference>
<dbReference type="GO" id="GO:0006564">
    <property type="term" value="P:L-serine biosynthetic process"/>
    <property type="evidence" value="ECO:0007669"/>
    <property type="project" value="UniProtKB-KW"/>
</dbReference>
<dbReference type="InterPro" id="IPR050857">
    <property type="entry name" value="D-2-hydroxyacid_DH"/>
</dbReference>
<keyword evidence="5" id="KW-0547">Nucleotide-binding</keyword>
<dbReference type="EMBL" id="CABVLU010000001">
    <property type="protein sequence ID" value="VVT47498.1"/>
    <property type="molecule type" value="Genomic_DNA"/>
</dbReference>
<dbReference type="FunFam" id="3.40.50.720:FF:000041">
    <property type="entry name" value="D-3-phosphoglycerate dehydrogenase"/>
    <property type="match status" value="1"/>
</dbReference>
<dbReference type="Pfam" id="PF02826">
    <property type="entry name" value="2-Hacid_dh_C"/>
    <property type="match status" value="1"/>
</dbReference>
<dbReference type="EC" id="1.1.1.95" evidence="3"/>
<evidence type="ECO:0000256" key="9">
    <source>
        <dbReference type="ARBA" id="ARBA00048731"/>
    </source>
</evidence>